<keyword evidence="2" id="KW-0472">Membrane</keyword>
<evidence type="ECO:0000313" key="4">
    <source>
        <dbReference type="EMBL" id="VAI20828.1"/>
    </source>
</evidence>
<reference evidence="4 5" key="1">
    <citation type="submission" date="2017-09" db="EMBL/GenBank/DDBJ databases">
        <authorList>
            <consortium name="International Durum Wheat Genome Sequencing Consortium (IDWGSC)"/>
            <person name="Milanesi L."/>
        </authorList>
    </citation>
    <scope>NUCLEOTIDE SEQUENCE [LARGE SCALE GENOMIC DNA]</scope>
    <source>
        <strain evidence="5">cv. Svevo</strain>
    </source>
</reference>
<dbReference type="Pfam" id="PF13968">
    <property type="entry name" value="DUF4220"/>
    <property type="match status" value="1"/>
</dbReference>
<dbReference type="Gramene" id="TRITD5Av1G190700.3">
    <property type="protein sequence ID" value="TRITD5Av1G190700.3"/>
    <property type="gene ID" value="TRITD5Av1G190700"/>
</dbReference>
<dbReference type="InterPro" id="IPR007658">
    <property type="entry name" value="DUF594"/>
</dbReference>
<sequence length="917" mass="104401">MGISGAVQWWEEWQLRVLVLGSLLVQWLLFLSAAHRKHAIPSWFRSIIWLAYLGSDALAIYALAILFGRQRRQDCSSGQGNSILEVVWAPVLLTHLGGQDCITAYNIEDNELWTRHVITAVSQITVAIYVFCKSWPGGDKRLLQAAILFFVPGILKCIEKPWALNSASINSLVSPAPRRTTNRESRINSLEDYVQKARAFVQTNPHRQAQESDGVYLQTDTHVPQAQGEDEAVDLEADHQAGAQGEAAVMDLESDTHPQTSNTWRSVLNQINVKLGSLGNQEREQRSRLDDYNMDLGAYKLFLDLASPYSDRVGILKSFWVLEGKQAYALLQNKLFGAFDLLYTKRKMFILWDERSKVNVSILGLLSSWLRVSALFLPWAAIGLFHNSHSEAYNADDVKVTYALFYCTAVLEFYSISLMRESIAKGQVKFSLGSLVAGLYEQAKTTGLIGSLLSALSNEVLKTSFVGQYTLVGFFARNKRHIKKMCIMNFFNCKDFLDQHWSMKPCDTSFAITELVLKYVKNGWEDQMKDVDSYWKFNDRRGLWTLQANKCEQDLGCSIRRPFDESILLWHIATDFCFYFMGASADHQCATAQCIQDASGDGHGCVVWCERSPRHKRAIRCREMSNYMIYLLFVNPEMLLAGTRRHLFMTANAEVEEILMDEKPSLKKIFKAKKPWLKDILKGEKQWLKDILTEEKQRPKDISRSEDSVTWKVLKGVSKWILRSKGSLCWKVGNGMSKEILKAEREWLEKIERELVQIIISRLQLTECREVAECTEFSPDAEIYPTTQFIQDAWKLGKALLDLGDDNKMWEVIEGVWVEMLCFSASRSRGYLHAKSLGTGVELLTYVWLLLSCMGMETLPERLQRTELSSGEMNASTSQIYGIQYPTRSRSFRPHEEEEAAAVGASTSQPQEILPAD</sequence>
<proteinExistence type="predicted"/>
<dbReference type="Pfam" id="PF04578">
    <property type="entry name" value="DUF594"/>
    <property type="match status" value="1"/>
</dbReference>
<keyword evidence="5" id="KW-1185">Reference proteome</keyword>
<dbReference type="OMA" id="CITPYNI"/>
<feature type="region of interest" description="Disordered" evidence="1">
    <location>
        <begin position="891"/>
        <end position="917"/>
    </location>
</feature>
<dbReference type="EMBL" id="LT934119">
    <property type="protein sequence ID" value="VAI20828.1"/>
    <property type="molecule type" value="Genomic_DNA"/>
</dbReference>
<dbReference type="PANTHER" id="PTHR31325">
    <property type="entry name" value="OS01G0798800 PROTEIN-RELATED"/>
    <property type="match status" value="1"/>
</dbReference>
<name>A0A9R0TWJ8_TRITD</name>
<dbReference type="Proteomes" id="UP000324705">
    <property type="component" value="Chromosome 5A"/>
</dbReference>
<accession>A0A9R0TWJ8</accession>
<feature type="transmembrane region" description="Helical" evidence="2">
    <location>
        <begin position="46"/>
        <end position="67"/>
    </location>
</feature>
<evidence type="ECO:0000256" key="1">
    <source>
        <dbReference type="SAM" id="MobiDB-lite"/>
    </source>
</evidence>
<evidence type="ECO:0000259" key="3">
    <source>
        <dbReference type="Pfam" id="PF13968"/>
    </source>
</evidence>
<dbReference type="AlphaFoldDB" id="A0A9R0TWJ8"/>
<keyword evidence="2" id="KW-0812">Transmembrane</keyword>
<keyword evidence="2" id="KW-1133">Transmembrane helix</keyword>
<organism evidence="4 5">
    <name type="scientific">Triticum turgidum subsp. durum</name>
    <name type="common">Durum wheat</name>
    <name type="synonym">Triticum durum</name>
    <dbReference type="NCBI Taxonomy" id="4567"/>
    <lineage>
        <taxon>Eukaryota</taxon>
        <taxon>Viridiplantae</taxon>
        <taxon>Streptophyta</taxon>
        <taxon>Embryophyta</taxon>
        <taxon>Tracheophyta</taxon>
        <taxon>Spermatophyta</taxon>
        <taxon>Magnoliopsida</taxon>
        <taxon>Liliopsida</taxon>
        <taxon>Poales</taxon>
        <taxon>Poaceae</taxon>
        <taxon>BOP clade</taxon>
        <taxon>Pooideae</taxon>
        <taxon>Triticodae</taxon>
        <taxon>Triticeae</taxon>
        <taxon>Triticinae</taxon>
        <taxon>Triticum</taxon>
    </lineage>
</organism>
<evidence type="ECO:0000313" key="5">
    <source>
        <dbReference type="Proteomes" id="UP000324705"/>
    </source>
</evidence>
<dbReference type="InterPro" id="IPR025315">
    <property type="entry name" value="DUF4220"/>
</dbReference>
<protein>
    <recommendedName>
        <fullName evidence="3">DUF4220 domain-containing protein</fullName>
    </recommendedName>
</protein>
<gene>
    <name evidence="4" type="ORF">TRITD_5Av1G190700</name>
</gene>
<feature type="transmembrane region" description="Helical" evidence="2">
    <location>
        <begin position="13"/>
        <end position="34"/>
    </location>
</feature>
<feature type="domain" description="DUF4220" evidence="3">
    <location>
        <begin position="49"/>
        <end position="419"/>
    </location>
</feature>
<evidence type="ECO:0000256" key="2">
    <source>
        <dbReference type="SAM" id="Phobius"/>
    </source>
</evidence>